<proteinExistence type="predicted"/>
<accession>A0A0B6YAQ0</accession>
<organism evidence="1">
    <name type="scientific">Arion vulgaris</name>
    <dbReference type="NCBI Taxonomy" id="1028688"/>
    <lineage>
        <taxon>Eukaryota</taxon>
        <taxon>Metazoa</taxon>
        <taxon>Spiralia</taxon>
        <taxon>Lophotrochozoa</taxon>
        <taxon>Mollusca</taxon>
        <taxon>Gastropoda</taxon>
        <taxon>Heterobranchia</taxon>
        <taxon>Euthyneura</taxon>
        <taxon>Panpulmonata</taxon>
        <taxon>Eupulmonata</taxon>
        <taxon>Stylommatophora</taxon>
        <taxon>Helicina</taxon>
        <taxon>Arionoidea</taxon>
        <taxon>Arionidae</taxon>
        <taxon>Arion</taxon>
    </lineage>
</organism>
<reference evidence="1" key="1">
    <citation type="submission" date="2014-12" db="EMBL/GenBank/DDBJ databases">
        <title>Insight into the proteome of Arion vulgaris.</title>
        <authorList>
            <person name="Aradska J."/>
            <person name="Bulat T."/>
            <person name="Smidak R."/>
            <person name="Sarate P."/>
            <person name="Gangsoo J."/>
            <person name="Sialana F."/>
            <person name="Bilban M."/>
            <person name="Lubec G."/>
        </authorList>
    </citation>
    <scope>NUCLEOTIDE SEQUENCE</scope>
    <source>
        <tissue evidence="1">Skin</tissue>
    </source>
</reference>
<dbReference type="AlphaFoldDB" id="A0A0B6YAQ0"/>
<name>A0A0B6YAQ0_9EUPU</name>
<feature type="non-terminal residue" evidence="1">
    <location>
        <position position="1"/>
    </location>
</feature>
<gene>
    <name evidence="1" type="primary">ORF17139</name>
</gene>
<dbReference type="EMBL" id="HACG01005670">
    <property type="protein sequence ID" value="CEK52535.1"/>
    <property type="molecule type" value="Transcribed_RNA"/>
</dbReference>
<protein>
    <submittedName>
        <fullName evidence="1">Uncharacterized protein</fullName>
    </submittedName>
</protein>
<feature type="non-terminal residue" evidence="1">
    <location>
        <position position="73"/>
    </location>
</feature>
<sequence>SCQSKPPDIQEGAFENKATCLLYPHSCDLLESERSNGCPPARYNNNSILDDGGCFEEVGHNLREVSFCEIDDL</sequence>
<evidence type="ECO:0000313" key="1">
    <source>
        <dbReference type="EMBL" id="CEK52535.1"/>
    </source>
</evidence>